<reference evidence="2 3" key="1">
    <citation type="journal article" date="2019" name="Commun. Biol.">
        <title>The bagworm genome reveals a unique fibroin gene that provides high tensile strength.</title>
        <authorList>
            <person name="Kono N."/>
            <person name="Nakamura H."/>
            <person name="Ohtoshi R."/>
            <person name="Tomita M."/>
            <person name="Numata K."/>
            <person name="Arakawa K."/>
        </authorList>
    </citation>
    <scope>NUCLEOTIDE SEQUENCE [LARGE SCALE GENOMIC DNA]</scope>
</reference>
<organism evidence="2 3">
    <name type="scientific">Eumeta variegata</name>
    <name type="common">Bagworm moth</name>
    <name type="synonym">Eumeta japonica</name>
    <dbReference type="NCBI Taxonomy" id="151549"/>
    <lineage>
        <taxon>Eukaryota</taxon>
        <taxon>Metazoa</taxon>
        <taxon>Ecdysozoa</taxon>
        <taxon>Arthropoda</taxon>
        <taxon>Hexapoda</taxon>
        <taxon>Insecta</taxon>
        <taxon>Pterygota</taxon>
        <taxon>Neoptera</taxon>
        <taxon>Endopterygota</taxon>
        <taxon>Lepidoptera</taxon>
        <taxon>Glossata</taxon>
        <taxon>Ditrysia</taxon>
        <taxon>Tineoidea</taxon>
        <taxon>Psychidae</taxon>
        <taxon>Oiketicinae</taxon>
        <taxon>Eumeta</taxon>
    </lineage>
</organism>
<evidence type="ECO:0000256" key="1">
    <source>
        <dbReference type="SAM" id="MobiDB-lite"/>
    </source>
</evidence>
<evidence type="ECO:0000313" key="3">
    <source>
        <dbReference type="Proteomes" id="UP000299102"/>
    </source>
</evidence>
<comment type="caution">
    <text evidence="2">The sequence shown here is derived from an EMBL/GenBank/DDBJ whole genome shotgun (WGS) entry which is preliminary data.</text>
</comment>
<feature type="compositionally biased region" description="Low complexity" evidence="1">
    <location>
        <begin position="26"/>
        <end position="41"/>
    </location>
</feature>
<name>A0A4C1YR30_EUMVA</name>
<gene>
    <name evidence="2" type="ORF">EVAR_50703_1</name>
</gene>
<keyword evidence="3" id="KW-1185">Reference proteome</keyword>
<sequence>MWLVLRREEGIEKWWGESAVPPAPAVAAVPPQRPSVPSAVSNSTIISYRDEQPSASPPKHHVSKDGKL</sequence>
<dbReference type="AlphaFoldDB" id="A0A4C1YR30"/>
<protein>
    <submittedName>
        <fullName evidence="2">Uncharacterized protein</fullName>
    </submittedName>
</protein>
<accession>A0A4C1YR30</accession>
<evidence type="ECO:0000313" key="2">
    <source>
        <dbReference type="EMBL" id="GBP77443.1"/>
    </source>
</evidence>
<proteinExistence type="predicted"/>
<dbReference type="Proteomes" id="UP000299102">
    <property type="component" value="Unassembled WGS sequence"/>
</dbReference>
<feature type="region of interest" description="Disordered" evidence="1">
    <location>
        <begin position="26"/>
        <end position="68"/>
    </location>
</feature>
<dbReference type="EMBL" id="BGZK01001331">
    <property type="protein sequence ID" value="GBP77443.1"/>
    <property type="molecule type" value="Genomic_DNA"/>
</dbReference>